<name>A0A9Q8YBH0_ENSAD</name>
<dbReference type="PIRSF" id="PIRSF005087">
    <property type="entry name" value="NrdI"/>
    <property type="match status" value="1"/>
</dbReference>
<dbReference type="PANTHER" id="PTHR37297:SF1">
    <property type="entry name" value="PROTEIN NRDI"/>
    <property type="match status" value="1"/>
</dbReference>
<proteinExistence type="inferred from homology"/>
<dbReference type="AlphaFoldDB" id="A0A9Q8YBH0"/>
<protein>
    <recommendedName>
        <fullName evidence="3">Protein NrdI</fullName>
    </recommendedName>
</protein>
<dbReference type="NCBIfam" id="TIGR00333">
    <property type="entry name" value="nrdI"/>
    <property type="match status" value="1"/>
</dbReference>
<evidence type="ECO:0000313" key="4">
    <source>
        <dbReference type="EMBL" id="USJ25933.1"/>
    </source>
</evidence>
<dbReference type="HAMAP" id="MF_00128">
    <property type="entry name" value="NrdI"/>
    <property type="match status" value="1"/>
</dbReference>
<comment type="similarity">
    <text evidence="2 3">Belongs to the NrdI family.</text>
</comment>
<gene>
    <name evidence="3 4" type="primary">nrdI</name>
    <name evidence="4" type="ORF">NE863_26095</name>
</gene>
<dbReference type="SUPFAM" id="SSF52218">
    <property type="entry name" value="Flavoproteins"/>
    <property type="match status" value="1"/>
</dbReference>
<evidence type="ECO:0000256" key="3">
    <source>
        <dbReference type="HAMAP-Rule" id="MF_00128"/>
    </source>
</evidence>
<geneLocation type="plasmid" evidence="4 5">
    <name>pA</name>
</geneLocation>
<evidence type="ECO:0000256" key="2">
    <source>
        <dbReference type="ARBA" id="ARBA00009942"/>
    </source>
</evidence>
<dbReference type="InterPro" id="IPR020852">
    <property type="entry name" value="RNR_Ib_NrdI_bac"/>
</dbReference>
<evidence type="ECO:0000256" key="1">
    <source>
        <dbReference type="ARBA" id="ARBA00003999"/>
    </source>
</evidence>
<sequence length="138" mass="15206">MGLIVYFSSRSENTHRFVEKLGLRAARIPLREGMDALTVAEPYVLIVPTYCGDDGRGAVPKQVIRFLNDAGNRSHIRGVIAAGNSNFGATYGIAGDVISAKCRVPYLYRFELLGTDEDVANVKNGMERFWTSRHSNAP</sequence>
<evidence type="ECO:0000313" key="5">
    <source>
        <dbReference type="Proteomes" id="UP001055460"/>
    </source>
</evidence>
<organism evidence="4 5">
    <name type="scientific">Ensifer adhaerens</name>
    <name type="common">Sinorhizobium morelense</name>
    <dbReference type="NCBI Taxonomy" id="106592"/>
    <lineage>
        <taxon>Bacteria</taxon>
        <taxon>Pseudomonadati</taxon>
        <taxon>Pseudomonadota</taxon>
        <taxon>Alphaproteobacteria</taxon>
        <taxon>Hyphomicrobiales</taxon>
        <taxon>Rhizobiaceae</taxon>
        <taxon>Sinorhizobium/Ensifer group</taxon>
        <taxon>Ensifer</taxon>
    </lineage>
</organism>
<comment type="function">
    <text evidence="1 3">Probably involved in ribonucleotide reductase function.</text>
</comment>
<dbReference type="InterPro" id="IPR029039">
    <property type="entry name" value="Flavoprotein-like_sf"/>
</dbReference>
<accession>A0A9Q8YBH0</accession>
<keyword evidence="4" id="KW-0614">Plasmid</keyword>
<dbReference type="InterPro" id="IPR004465">
    <property type="entry name" value="RNR_NrdI"/>
</dbReference>
<dbReference type="PANTHER" id="PTHR37297">
    <property type="entry name" value="PROTEIN NRDI"/>
    <property type="match status" value="1"/>
</dbReference>
<dbReference type="Proteomes" id="UP001055460">
    <property type="component" value="Plasmid pA"/>
</dbReference>
<reference evidence="4" key="1">
    <citation type="submission" date="2022-06" db="EMBL/GenBank/DDBJ databases">
        <title>Physiological and biochemical characterization and genomic elucidation of a strain of the genus Ensifer adhaerens M8 that combines arsenic oxidation and chromium reduction.</title>
        <authorList>
            <person name="Li X."/>
            <person name="Yu c."/>
        </authorList>
    </citation>
    <scope>NUCLEOTIDE SEQUENCE</scope>
    <source>
        <strain evidence="4">M8</strain>
        <plasmid evidence="4">pA</plasmid>
    </source>
</reference>
<dbReference type="GO" id="GO:0010181">
    <property type="term" value="F:FMN binding"/>
    <property type="evidence" value="ECO:0007669"/>
    <property type="project" value="InterPro"/>
</dbReference>
<dbReference type="EMBL" id="CP098808">
    <property type="protein sequence ID" value="USJ25933.1"/>
    <property type="molecule type" value="Genomic_DNA"/>
</dbReference>
<dbReference type="RefSeq" id="WP_060521950.1">
    <property type="nucleotide sequence ID" value="NZ_CP098808.1"/>
</dbReference>
<dbReference type="Gene3D" id="3.40.50.360">
    <property type="match status" value="1"/>
</dbReference>
<dbReference type="Pfam" id="PF07972">
    <property type="entry name" value="Flavodoxin_NdrI"/>
    <property type="match status" value="1"/>
</dbReference>